<proteinExistence type="predicted"/>
<dbReference type="PANTHER" id="PTHR44858">
    <property type="entry name" value="TETRATRICOPEPTIDE REPEAT PROTEIN 6"/>
    <property type="match status" value="1"/>
</dbReference>
<evidence type="ECO:0000313" key="4">
    <source>
        <dbReference type="EMBL" id="KAG5458128.1"/>
    </source>
</evidence>
<evidence type="ECO:0000256" key="2">
    <source>
        <dbReference type="ARBA" id="ARBA00022803"/>
    </source>
</evidence>
<dbReference type="OrthoDB" id="1926212at2759"/>
<dbReference type="SUPFAM" id="SSF48452">
    <property type="entry name" value="TPR-like"/>
    <property type="match status" value="1"/>
</dbReference>
<dbReference type="InterPro" id="IPR011990">
    <property type="entry name" value="TPR-like_helical_dom_sf"/>
</dbReference>
<keyword evidence="2 3" id="KW-0802">TPR repeat</keyword>
<dbReference type="Proteomes" id="UP000673691">
    <property type="component" value="Unassembled WGS sequence"/>
</dbReference>
<dbReference type="AlphaFoldDB" id="A0A8H7ZR64"/>
<accession>A0A8H7ZR64</accession>
<keyword evidence="5" id="KW-1185">Reference proteome</keyword>
<organism evidence="4 5">
    <name type="scientific">Olpidium bornovanus</name>
    <dbReference type="NCBI Taxonomy" id="278681"/>
    <lineage>
        <taxon>Eukaryota</taxon>
        <taxon>Fungi</taxon>
        <taxon>Fungi incertae sedis</taxon>
        <taxon>Olpidiomycota</taxon>
        <taxon>Olpidiomycotina</taxon>
        <taxon>Olpidiomycetes</taxon>
        <taxon>Olpidiales</taxon>
        <taxon>Olpidiaceae</taxon>
        <taxon>Olpidium</taxon>
    </lineage>
</organism>
<reference evidence="4 5" key="1">
    <citation type="journal article" name="Sci. Rep.">
        <title>Genome-scale phylogenetic analyses confirm Olpidium as the closest living zoosporic fungus to the non-flagellated, terrestrial fungi.</title>
        <authorList>
            <person name="Chang Y."/>
            <person name="Rochon D."/>
            <person name="Sekimoto S."/>
            <person name="Wang Y."/>
            <person name="Chovatia M."/>
            <person name="Sandor L."/>
            <person name="Salamov A."/>
            <person name="Grigoriev I.V."/>
            <person name="Stajich J.E."/>
            <person name="Spatafora J.W."/>
        </authorList>
    </citation>
    <scope>NUCLEOTIDE SEQUENCE [LARGE SCALE GENOMIC DNA]</scope>
    <source>
        <strain evidence="4">S191</strain>
    </source>
</reference>
<dbReference type="InterPro" id="IPR019734">
    <property type="entry name" value="TPR_rpt"/>
</dbReference>
<dbReference type="InterPro" id="IPR050498">
    <property type="entry name" value="Ycf3"/>
</dbReference>
<evidence type="ECO:0008006" key="6">
    <source>
        <dbReference type="Google" id="ProtNLM"/>
    </source>
</evidence>
<evidence type="ECO:0000256" key="1">
    <source>
        <dbReference type="ARBA" id="ARBA00022737"/>
    </source>
</evidence>
<evidence type="ECO:0000256" key="3">
    <source>
        <dbReference type="PROSITE-ProRule" id="PRU00339"/>
    </source>
</evidence>
<gene>
    <name evidence="4" type="ORF">BJ554DRAFT_1708</name>
</gene>
<dbReference type="PANTHER" id="PTHR44858:SF1">
    <property type="entry name" value="UDP-N-ACETYLGLUCOSAMINE--PEPTIDE N-ACETYLGLUCOSAMINYLTRANSFERASE SPINDLY-RELATED"/>
    <property type="match status" value="1"/>
</dbReference>
<protein>
    <recommendedName>
        <fullName evidence="6">Tetratricopeptide repeat protein</fullName>
    </recommendedName>
</protein>
<dbReference type="PROSITE" id="PS50005">
    <property type="entry name" value="TPR"/>
    <property type="match status" value="1"/>
</dbReference>
<sequence>MHCFERELWEDSIKAFTSLINAVPEFATAYTFRGRACASLQMWETALEDLTKAIQLAPDRADFFYHRGCLLSERNRKKALEDFGVSLLLDDSPRNARVYFYRGGGVLPSCQKKGKKKTPKKN</sequence>
<dbReference type="SMART" id="SM00028">
    <property type="entry name" value="TPR"/>
    <property type="match status" value="1"/>
</dbReference>
<name>A0A8H7ZR64_9FUNG</name>
<evidence type="ECO:0000313" key="5">
    <source>
        <dbReference type="Proteomes" id="UP000673691"/>
    </source>
</evidence>
<dbReference type="Gene3D" id="1.25.40.10">
    <property type="entry name" value="Tetratricopeptide repeat domain"/>
    <property type="match status" value="1"/>
</dbReference>
<comment type="caution">
    <text evidence="4">The sequence shown here is derived from an EMBL/GenBank/DDBJ whole genome shotgun (WGS) entry which is preliminary data.</text>
</comment>
<feature type="repeat" description="TPR" evidence="3">
    <location>
        <begin position="27"/>
        <end position="60"/>
    </location>
</feature>
<dbReference type="EMBL" id="JAEFCI010008938">
    <property type="protein sequence ID" value="KAG5458128.1"/>
    <property type="molecule type" value="Genomic_DNA"/>
</dbReference>
<keyword evidence="1" id="KW-0677">Repeat</keyword>